<evidence type="ECO:0000313" key="2">
    <source>
        <dbReference type="EMBL" id="SAM09382.1"/>
    </source>
</evidence>
<dbReference type="PANTHER" id="PTHR28027">
    <property type="entry name" value="TRANSCRIPTIONAL REGULATOR MIT1"/>
    <property type="match status" value="1"/>
</dbReference>
<reference evidence="2" key="1">
    <citation type="submission" date="2016-04" db="EMBL/GenBank/DDBJ databases">
        <authorList>
            <person name="Evans L.H."/>
            <person name="Alamgir A."/>
            <person name="Owens N."/>
            <person name="Weber N.D."/>
            <person name="Virtaneva K."/>
            <person name="Barbian K."/>
            <person name="Babar A."/>
            <person name="Rosenke K."/>
        </authorList>
    </citation>
    <scope>NUCLEOTIDE SEQUENCE [LARGE SCALE GENOMIC DNA]</scope>
    <source>
        <strain evidence="2">CBS 101.48</strain>
    </source>
</reference>
<dbReference type="Pfam" id="PF09729">
    <property type="entry name" value="Gti1_Pac2"/>
    <property type="match status" value="1"/>
</dbReference>
<proteinExistence type="predicted"/>
<evidence type="ECO:0000256" key="1">
    <source>
        <dbReference type="SAM" id="MobiDB-lite"/>
    </source>
</evidence>
<feature type="compositionally biased region" description="Basic residues" evidence="1">
    <location>
        <begin position="223"/>
        <end position="239"/>
    </location>
</feature>
<gene>
    <name evidence="2" type="primary">ABSGL_15058.1 scaffold 15162</name>
</gene>
<feature type="compositionally biased region" description="Low complexity" evidence="1">
    <location>
        <begin position="444"/>
        <end position="456"/>
    </location>
</feature>
<dbReference type="PANTHER" id="PTHR28027:SF2">
    <property type="entry name" value="TRANSCRIPTIONAL REGULATOR MIT1"/>
    <property type="match status" value="1"/>
</dbReference>
<keyword evidence="3" id="KW-1185">Reference proteome</keyword>
<dbReference type="Proteomes" id="UP000078561">
    <property type="component" value="Unassembled WGS sequence"/>
</dbReference>
<feature type="compositionally biased region" description="Polar residues" evidence="1">
    <location>
        <begin position="491"/>
        <end position="507"/>
    </location>
</feature>
<feature type="region of interest" description="Disordered" evidence="1">
    <location>
        <begin position="438"/>
        <end position="527"/>
    </location>
</feature>
<feature type="region of interest" description="Disordered" evidence="1">
    <location>
        <begin position="200"/>
        <end position="249"/>
    </location>
</feature>
<dbReference type="EMBL" id="LT555008">
    <property type="protein sequence ID" value="SAM09382.1"/>
    <property type="molecule type" value="Genomic_DNA"/>
</dbReference>
<sequence length="586" mass="65251">MPVIETFFGYVETTKDSLILLEACRKGHLPRVGRRLQEQERHLVKSGAVFCFDENESGIKRWTDGLVWSPSRIHGNFLVYRELDDRKNDDEQQQQEQQQDDSSNNVQLITSGLTLLSKRQRERSSRHSYRFKDNGLIKKSMSVVVNGVQQHLISYYNKDDVFKNKFQTPSDIPELAALEISAELLDGQNFRIPFLLGGDDPNRTTTGVGDKKGATTSIERPAKQKKRSASSTRAPRRPSSKAICPTTDPIAEESPCYLPPLLAAAHTIPVPVPFDNQYQLSLPHLNSNNNTIYFSDYRHGSGTSSSSSSSSPSSQEQHHASSYSLGSDAHHHQWTPHSFSTGYSIDRFDQNPHQHLFSSTSFHAINHAAIPTRTPELVSNAFMLDINALFGSGWNDFEIQISSTHFKSRQFFPSSSLLNTLMAQPSLKIKLRLSSPLDSKVSTPASSSSASSAPSSPKQPRSDSSTATITTTTEHPPKRSRVRSRKPVTTQSSLSNQPTENDISTAGNLGDDQGTINRSQAPKPSPRIRAIFAHKDTPVRRWHTRPMTFYTLGGGQVQLPNGCWKSGRLPITDTESFSLTQPFSFR</sequence>
<accession>A0A168T2V4</accession>
<protein>
    <recommendedName>
        <fullName evidence="4">Gti1/Pac2 family protein</fullName>
    </recommendedName>
</protein>
<evidence type="ECO:0008006" key="4">
    <source>
        <dbReference type="Google" id="ProtNLM"/>
    </source>
</evidence>
<feature type="compositionally biased region" description="Low complexity" evidence="1">
    <location>
        <begin position="304"/>
        <end position="314"/>
    </location>
</feature>
<dbReference type="OrthoDB" id="5572844at2759"/>
<dbReference type="OMA" id="NNDTCIC"/>
<evidence type="ECO:0000313" key="3">
    <source>
        <dbReference type="Proteomes" id="UP000078561"/>
    </source>
</evidence>
<dbReference type="GO" id="GO:0003677">
    <property type="term" value="F:DNA binding"/>
    <property type="evidence" value="ECO:0007669"/>
    <property type="project" value="TreeGrafter"/>
</dbReference>
<dbReference type="InParanoid" id="A0A168T2V4"/>
<feature type="region of interest" description="Disordered" evidence="1">
    <location>
        <begin position="299"/>
        <end position="329"/>
    </location>
</feature>
<organism evidence="2">
    <name type="scientific">Absidia glauca</name>
    <name type="common">Pin mould</name>
    <dbReference type="NCBI Taxonomy" id="4829"/>
    <lineage>
        <taxon>Eukaryota</taxon>
        <taxon>Fungi</taxon>
        <taxon>Fungi incertae sedis</taxon>
        <taxon>Mucoromycota</taxon>
        <taxon>Mucoromycotina</taxon>
        <taxon>Mucoromycetes</taxon>
        <taxon>Mucorales</taxon>
        <taxon>Cunninghamellaceae</taxon>
        <taxon>Absidia</taxon>
    </lineage>
</organism>
<dbReference type="InterPro" id="IPR018608">
    <property type="entry name" value="Gti1/Pac2"/>
</dbReference>
<dbReference type="AlphaFoldDB" id="A0A168T2V4"/>
<name>A0A168T2V4_ABSGL</name>